<proteinExistence type="predicted"/>
<evidence type="ECO:0000256" key="1">
    <source>
        <dbReference type="ARBA" id="ARBA00022676"/>
    </source>
</evidence>
<protein>
    <recommendedName>
        <fullName evidence="4">PARP catalytic domain-containing protein</fullName>
    </recommendedName>
</protein>
<keyword evidence="3" id="KW-0520">NAD</keyword>
<reference evidence="5" key="1">
    <citation type="submission" date="2022-10" db="EMBL/GenBank/DDBJ databases">
        <authorList>
            <person name="Turner M.S."/>
            <person name="Huang W."/>
        </authorList>
    </citation>
    <scope>NUCLEOTIDE SEQUENCE</scope>
    <source>
        <strain evidence="5">593</strain>
    </source>
</reference>
<dbReference type="GO" id="GO:1990404">
    <property type="term" value="F:NAD+-protein mono-ADP-ribosyltransferase activity"/>
    <property type="evidence" value="ECO:0007669"/>
    <property type="project" value="TreeGrafter"/>
</dbReference>
<dbReference type="Proteomes" id="UP001152820">
    <property type="component" value="Unassembled WGS sequence"/>
</dbReference>
<gene>
    <name evidence="5" type="ORF">OGZ38_10515</name>
</gene>
<dbReference type="AlphaFoldDB" id="A0AB35KFF1"/>
<reference evidence="5" key="2">
    <citation type="journal article" date="2023" name="Food Microbiol.">
        <title>Evaluation of the fermentation potential of lactic acid bacteria isolated from herbs, fruits and vegetables as starter cultures in nut-based milk alternatives.</title>
        <authorList>
            <person name="Huang W."/>
            <person name="Dong A."/>
            <person name="Pham H.T."/>
            <person name="Zhou C."/>
            <person name="Huo Z."/>
            <person name="Watjen A.P."/>
            <person name="Prakash S."/>
            <person name="Bang-Berthelsen C.H."/>
            <person name="Turner M.S."/>
        </authorList>
    </citation>
    <scope>NUCLEOTIDE SEQUENCE</scope>
    <source>
        <strain evidence="5">593</strain>
    </source>
</reference>
<keyword evidence="1" id="KW-0328">Glycosyltransferase</keyword>
<dbReference type="GO" id="GO:0070212">
    <property type="term" value="P:protein poly-ADP-ribosylation"/>
    <property type="evidence" value="ECO:0007669"/>
    <property type="project" value="TreeGrafter"/>
</dbReference>
<evidence type="ECO:0000313" key="6">
    <source>
        <dbReference type="Proteomes" id="UP001152820"/>
    </source>
</evidence>
<evidence type="ECO:0000256" key="3">
    <source>
        <dbReference type="ARBA" id="ARBA00023027"/>
    </source>
</evidence>
<dbReference type="PANTHER" id="PTHR10459:SF117">
    <property type="entry name" value="POLY [ADP-RIBOSE] POLYMERASE TANKYRASE"/>
    <property type="match status" value="1"/>
</dbReference>
<name>A0AB35KFF1_9LACT</name>
<organism evidence="5 6">
    <name type="scientific">Lactococcus lactis</name>
    <dbReference type="NCBI Taxonomy" id="1358"/>
    <lineage>
        <taxon>Bacteria</taxon>
        <taxon>Bacillati</taxon>
        <taxon>Bacillota</taxon>
        <taxon>Bacilli</taxon>
        <taxon>Lactobacillales</taxon>
        <taxon>Streptococcaceae</taxon>
        <taxon>Lactococcus</taxon>
    </lineage>
</organism>
<dbReference type="Gene3D" id="3.90.228.10">
    <property type="match status" value="1"/>
</dbReference>
<dbReference type="GO" id="GO:0003950">
    <property type="term" value="F:NAD+ poly-ADP-ribosyltransferase activity"/>
    <property type="evidence" value="ECO:0007669"/>
    <property type="project" value="InterPro"/>
</dbReference>
<feature type="domain" description="PARP catalytic" evidence="4">
    <location>
        <begin position="188"/>
        <end position="374"/>
    </location>
</feature>
<dbReference type="GO" id="GO:0006302">
    <property type="term" value="P:double-strand break repair"/>
    <property type="evidence" value="ECO:0007669"/>
    <property type="project" value="TreeGrafter"/>
</dbReference>
<dbReference type="Pfam" id="PF00644">
    <property type="entry name" value="PARP"/>
    <property type="match status" value="1"/>
</dbReference>
<evidence type="ECO:0000313" key="5">
    <source>
        <dbReference type="EMBL" id="MDG5049576.1"/>
    </source>
</evidence>
<evidence type="ECO:0000259" key="4">
    <source>
        <dbReference type="PROSITE" id="PS51059"/>
    </source>
</evidence>
<comment type="caution">
    <text evidence="5">The sequence shown here is derived from an EMBL/GenBank/DDBJ whole genome shotgun (WGS) entry which is preliminary data.</text>
</comment>
<dbReference type="SUPFAM" id="SSF56399">
    <property type="entry name" value="ADP-ribosylation"/>
    <property type="match status" value="1"/>
</dbReference>
<dbReference type="PANTHER" id="PTHR10459">
    <property type="entry name" value="DNA LIGASE"/>
    <property type="match status" value="1"/>
</dbReference>
<sequence length="374" mass="43175">MVKTKTINELQVKLLAFIAKINSAARGNNESIQWLSEESNYLFLKTDKYSNITPLVNFCENTIEGYYQILLRPILNNKEYNDCGNGESEKMVVSELLKELISRDVWLSTESNEEMSQENKIIYDLILIGLLIVVNKRDVFAELKNIINFVSGMEIEEEENLIEIYEYLSTHYLSNGNNIVTNLYVTDSRLKKILPLLKFDLKPILNNDSEEIKYIINEIENSHHIYDDLIKTKKYMFYEVKNNEKDDYFNPNKLKTKLLAHGTKAKNVLSILNNGISCTPPKITTGSSLGVGAYFAKLNEVGKSLQYSDNILFIAEVATGNEKKVQTPMNYRSIILETKEFDSVHFLGGTYFIHDEFCIYRNNQIKIKYIIEIK</sequence>
<accession>A0AB35KFF1</accession>
<evidence type="ECO:0000256" key="2">
    <source>
        <dbReference type="ARBA" id="ARBA00022679"/>
    </source>
</evidence>
<dbReference type="PROSITE" id="PS51059">
    <property type="entry name" value="PARP_CATALYTIC"/>
    <property type="match status" value="1"/>
</dbReference>
<dbReference type="InterPro" id="IPR012317">
    <property type="entry name" value="Poly(ADP-ribose)pol_cat_dom"/>
</dbReference>
<keyword evidence="2" id="KW-0808">Transferase</keyword>
<dbReference type="RefSeq" id="WP_278201622.1">
    <property type="nucleotide sequence ID" value="NZ_JAOWLO010000008.1"/>
</dbReference>
<dbReference type="EMBL" id="JAOWLO010000008">
    <property type="protein sequence ID" value="MDG5049576.1"/>
    <property type="molecule type" value="Genomic_DNA"/>
</dbReference>
<dbReference type="InterPro" id="IPR050800">
    <property type="entry name" value="ARTD/PARP"/>
</dbReference>